<accession>A0A1G7LTZ5</accession>
<keyword evidence="1" id="KW-0732">Signal</keyword>
<dbReference type="InterPro" id="IPR047002">
    <property type="entry name" value="Tcp10_C_sf"/>
</dbReference>
<evidence type="ECO:0000256" key="1">
    <source>
        <dbReference type="SAM" id="SignalP"/>
    </source>
</evidence>
<dbReference type="Gene3D" id="2.60.450.20">
    <property type="match status" value="1"/>
</dbReference>
<feature type="signal peptide" evidence="1">
    <location>
        <begin position="1"/>
        <end position="19"/>
    </location>
</feature>
<evidence type="ECO:0000313" key="3">
    <source>
        <dbReference type="Proteomes" id="UP000199072"/>
    </source>
</evidence>
<proteinExistence type="predicted"/>
<evidence type="ECO:0000313" key="2">
    <source>
        <dbReference type="EMBL" id="SDF52439.1"/>
    </source>
</evidence>
<reference evidence="2 3" key="1">
    <citation type="submission" date="2016-10" db="EMBL/GenBank/DDBJ databases">
        <authorList>
            <person name="de Groot N.N."/>
        </authorList>
    </citation>
    <scope>NUCLEOTIDE SEQUENCE [LARGE SCALE GENOMIC DNA]</scope>
    <source>
        <strain evidence="2 3">47C3B</strain>
    </source>
</reference>
<feature type="chain" id="PRO_5011632080" evidence="1">
    <location>
        <begin position="20"/>
        <end position="187"/>
    </location>
</feature>
<gene>
    <name evidence="2" type="ORF">SAMN05216464_11990</name>
</gene>
<dbReference type="Proteomes" id="UP000199072">
    <property type="component" value="Unassembled WGS sequence"/>
</dbReference>
<dbReference type="AlphaFoldDB" id="A0A1G7LTZ5"/>
<sequence length="187" mass="19968">MKKIILALLLFAITGAASAQTTGAEFIQKNTFDGIDLTLYRAVTSSKDSTYTTSFDYTPGKTASLSRKGKVVTVITPDGVHYVITLSGPTAILVAPDSSKTLWIDRAPKTTIIHPNGTQSVFITTITKDYRSTEVTNPDGSTFTVKDNLKGTLIVNADGTHSYSFKTGPNTTLIVNADGSQKTITTP</sequence>
<name>A0A1G7LTZ5_9SPHI</name>
<dbReference type="STRING" id="1391627.SAMN05216464_11990"/>
<dbReference type="EMBL" id="FNAI01000019">
    <property type="protein sequence ID" value="SDF52439.1"/>
    <property type="molecule type" value="Genomic_DNA"/>
</dbReference>
<dbReference type="RefSeq" id="WP_091156061.1">
    <property type="nucleotide sequence ID" value="NZ_FNAI01000019.1"/>
</dbReference>
<organism evidence="2 3">
    <name type="scientific">Mucilaginibacter pineti</name>
    <dbReference type="NCBI Taxonomy" id="1391627"/>
    <lineage>
        <taxon>Bacteria</taxon>
        <taxon>Pseudomonadati</taxon>
        <taxon>Bacteroidota</taxon>
        <taxon>Sphingobacteriia</taxon>
        <taxon>Sphingobacteriales</taxon>
        <taxon>Sphingobacteriaceae</taxon>
        <taxon>Mucilaginibacter</taxon>
    </lineage>
</organism>
<protein>
    <submittedName>
        <fullName evidence="2">Uncharacterized protein</fullName>
    </submittedName>
</protein>
<keyword evidence="3" id="KW-1185">Reference proteome</keyword>